<name>A0A1M6PEY9_9CLOT</name>
<evidence type="ECO:0000313" key="2">
    <source>
        <dbReference type="Proteomes" id="UP000184310"/>
    </source>
</evidence>
<evidence type="ECO:0000313" key="1">
    <source>
        <dbReference type="EMBL" id="SHK06525.1"/>
    </source>
</evidence>
<dbReference type="Proteomes" id="UP000184310">
    <property type="component" value="Unassembled WGS sequence"/>
</dbReference>
<gene>
    <name evidence="1" type="ORF">SAMN02745163_03134</name>
</gene>
<dbReference type="AlphaFoldDB" id="A0A1M6PEY9"/>
<keyword evidence="2" id="KW-1185">Reference proteome</keyword>
<accession>A0A1M6PEY9</accession>
<protein>
    <submittedName>
        <fullName evidence="1">Uncharacterized protein</fullName>
    </submittedName>
</protein>
<dbReference type="RefSeq" id="WP_159433266.1">
    <property type="nucleotide sequence ID" value="NZ_FQZB01000013.1"/>
</dbReference>
<dbReference type="EMBL" id="FQZB01000013">
    <property type="protein sequence ID" value="SHK06525.1"/>
    <property type="molecule type" value="Genomic_DNA"/>
</dbReference>
<sequence>MKLRNFLDKLFLTKDDSDIIEEVKSSLDDKEYGKEVADLLLNINTNTFNF</sequence>
<proteinExistence type="predicted"/>
<reference evidence="1 2" key="1">
    <citation type="submission" date="2016-11" db="EMBL/GenBank/DDBJ databases">
        <authorList>
            <person name="Jaros S."/>
            <person name="Januszkiewicz K."/>
            <person name="Wedrychowicz H."/>
        </authorList>
    </citation>
    <scope>NUCLEOTIDE SEQUENCE [LARGE SCALE GENOMIC DNA]</scope>
    <source>
        <strain evidence="1 2">DSM 21758</strain>
    </source>
</reference>
<organism evidence="1 2">
    <name type="scientific">Clostridium cavendishii DSM 21758</name>
    <dbReference type="NCBI Taxonomy" id="1121302"/>
    <lineage>
        <taxon>Bacteria</taxon>
        <taxon>Bacillati</taxon>
        <taxon>Bacillota</taxon>
        <taxon>Clostridia</taxon>
        <taxon>Eubacteriales</taxon>
        <taxon>Clostridiaceae</taxon>
        <taxon>Clostridium</taxon>
    </lineage>
</organism>